<gene>
    <name evidence="2" type="ORF">CDV36_001878</name>
</gene>
<dbReference type="Pfam" id="PF08240">
    <property type="entry name" value="ADH_N"/>
    <property type="match status" value="1"/>
</dbReference>
<evidence type="ECO:0000313" key="2">
    <source>
        <dbReference type="EMBL" id="RMJ18408.1"/>
    </source>
</evidence>
<name>A0A3M2SLK1_9HYPO</name>
<dbReference type="InterPro" id="IPR011032">
    <property type="entry name" value="GroES-like_sf"/>
</dbReference>
<dbReference type="OrthoDB" id="1879366at2759"/>
<reference evidence="2 3" key="1">
    <citation type="submission" date="2017-06" db="EMBL/GenBank/DDBJ databases">
        <title>Comparative genomic analysis of Ambrosia Fusariam Clade fungi.</title>
        <authorList>
            <person name="Stajich J.E."/>
            <person name="Carrillo J."/>
            <person name="Kijimoto T."/>
            <person name="Eskalen A."/>
            <person name="O'Donnell K."/>
            <person name="Kasson M."/>
        </authorList>
    </citation>
    <scope>NUCLEOTIDE SEQUENCE [LARGE SCALE GENOMIC DNA]</scope>
    <source>
        <strain evidence="2">UCR3666</strain>
    </source>
</reference>
<dbReference type="SUPFAM" id="SSF50129">
    <property type="entry name" value="GroES-like"/>
    <property type="match status" value="1"/>
</dbReference>
<sequence>MAATIYMAQLLDITSPNIAKPSGKQVLVKITHSGVCGTDEHYKTADMVLGHKGIGTVEAVDGSIKTLAVRDRVG</sequence>
<dbReference type="STRING" id="2010991.A0A3M2SLK1"/>
<dbReference type="AlphaFoldDB" id="A0A3M2SLK1"/>
<evidence type="ECO:0000313" key="3">
    <source>
        <dbReference type="Proteomes" id="UP000277212"/>
    </source>
</evidence>
<dbReference type="Gene3D" id="3.90.180.10">
    <property type="entry name" value="Medium-chain alcohol dehydrogenases, catalytic domain"/>
    <property type="match status" value="1"/>
</dbReference>
<dbReference type="EMBL" id="NKUJ01000019">
    <property type="protein sequence ID" value="RMJ18408.1"/>
    <property type="molecule type" value="Genomic_DNA"/>
</dbReference>
<evidence type="ECO:0000259" key="1">
    <source>
        <dbReference type="Pfam" id="PF08240"/>
    </source>
</evidence>
<proteinExistence type="predicted"/>
<organism evidence="2 3">
    <name type="scientific">Fusarium kuroshium</name>
    <dbReference type="NCBI Taxonomy" id="2010991"/>
    <lineage>
        <taxon>Eukaryota</taxon>
        <taxon>Fungi</taxon>
        <taxon>Dikarya</taxon>
        <taxon>Ascomycota</taxon>
        <taxon>Pezizomycotina</taxon>
        <taxon>Sordariomycetes</taxon>
        <taxon>Hypocreomycetidae</taxon>
        <taxon>Hypocreales</taxon>
        <taxon>Nectriaceae</taxon>
        <taxon>Fusarium</taxon>
        <taxon>Fusarium solani species complex</taxon>
    </lineage>
</organism>
<protein>
    <recommendedName>
        <fullName evidence="1">Alcohol dehydrogenase-like N-terminal domain-containing protein</fullName>
    </recommendedName>
</protein>
<dbReference type="Proteomes" id="UP000277212">
    <property type="component" value="Unassembled WGS sequence"/>
</dbReference>
<feature type="domain" description="Alcohol dehydrogenase-like N-terminal" evidence="1">
    <location>
        <begin position="24"/>
        <end position="74"/>
    </location>
</feature>
<comment type="caution">
    <text evidence="2">The sequence shown here is derived from an EMBL/GenBank/DDBJ whole genome shotgun (WGS) entry which is preliminary data.</text>
</comment>
<dbReference type="InterPro" id="IPR013154">
    <property type="entry name" value="ADH-like_N"/>
</dbReference>
<accession>A0A3M2SLK1</accession>
<keyword evidence="3" id="KW-1185">Reference proteome</keyword>